<sequence length="82" mass="9247">AHVSFKPNLDQQRKCPNCTDTAIDGRIIVRYDVKRELNGGNLQVSNGYFAHFFAPDNLPPLPKNIIFVIDVSGSMWGIKMKQ</sequence>
<gene>
    <name evidence="1" type="ORF">chiPu_0023229</name>
</gene>
<dbReference type="OrthoDB" id="9177574at2759"/>
<dbReference type="PANTHER" id="PTHR10338:SF14">
    <property type="entry name" value="INTER-ALPHA-TRYPSIN INHIBITOR HEAVY CHAIN H2"/>
    <property type="match status" value="1"/>
</dbReference>
<dbReference type="STRING" id="137246.A0A401T848"/>
<evidence type="ECO:0000313" key="2">
    <source>
        <dbReference type="Proteomes" id="UP000287033"/>
    </source>
</evidence>
<dbReference type="AlphaFoldDB" id="A0A401T848"/>
<dbReference type="EMBL" id="BEZZ01017619">
    <property type="protein sequence ID" value="GCC38782.1"/>
    <property type="molecule type" value="Genomic_DNA"/>
</dbReference>
<dbReference type="Proteomes" id="UP000287033">
    <property type="component" value="Unassembled WGS sequence"/>
</dbReference>
<feature type="non-terminal residue" evidence="1">
    <location>
        <position position="1"/>
    </location>
</feature>
<keyword evidence="2" id="KW-1185">Reference proteome</keyword>
<name>A0A401T848_CHIPU</name>
<protein>
    <submittedName>
        <fullName evidence="1">Uncharacterized protein</fullName>
    </submittedName>
</protein>
<feature type="non-terminal residue" evidence="1">
    <location>
        <position position="82"/>
    </location>
</feature>
<organism evidence="1 2">
    <name type="scientific">Chiloscyllium punctatum</name>
    <name type="common">Brownbanded bambooshark</name>
    <name type="synonym">Hemiscyllium punctatum</name>
    <dbReference type="NCBI Taxonomy" id="137246"/>
    <lineage>
        <taxon>Eukaryota</taxon>
        <taxon>Metazoa</taxon>
        <taxon>Chordata</taxon>
        <taxon>Craniata</taxon>
        <taxon>Vertebrata</taxon>
        <taxon>Chondrichthyes</taxon>
        <taxon>Elasmobranchii</taxon>
        <taxon>Galeomorphii</taxon>
        <taxon>Galeoidea</taxon>
        <taxon>Orectolobiformes</taxon>
        <taxon>Hemiscylliidae</taxon>
        <taxon>Chiloscyllium</taxon>
    </lineage>
</organism>
<accession>A0A401T848</accession>
<reference evidence="1 2" key="1">
    <citation type="journal article" date="2018" name="Nat. Ecol. Evol.">
        <title>Shark genomes provide insights into elasmobranch evolution and the origin of vertebrates.</title>
        <authorList>
            <person name="Hara Y"/>
            <person name="Yamaguchi K"/>
            <person name="Onimaru K"/>
            <person name="Kadota M"/>
            <person name="Koyanagi M"/>
            <person name="Keeley SD"/>
            <person name="Tatsumi K"/>
            <person name="Tanaka K"/>
            <person name="Motone F"/>
            <person name="Kageyama Y"/>
            <person name="Nozu R"/>
            <person name="Adachi N"/>
            <person name="Nishimura O"/>
            <person name="Nakagawa R"/>
            <person name="Tanegashima C"/>
            <person name="Kiyatake I"/>
            <person name="Matsumoto R"/>
            <person name="Murakumo K"/>
            <person name="Nishida K"/>
            <person name="Terakita A"/>
            <person name="Kuratani S"/>
            <person name="Sato K"/>
            <person name="Hyodo S Kuraku.S."/>
        </authorList>
    </citation>
    <scope>NUCLEOTIDE SEQUENCE [LARGE SCALE GENOMIC DNA]</scope>
</reference>
<evidence type="ECO:0000313" key="1">
    <source>
        <dbReference type="EMBL" id="GCC38782.1"/>
    </source>
</evidence>
<dbReference type="InterPro" id="IPR050934">
    <property type="entry name" value="ITIH"/>
</dbReference>
<proteinExistence type="predicted"/>
<dbReference type="PANTHER" id="PTHR10338">
    <property type="entry name" value="INTER-ALPHA-TRYPSIN INHIBITOR HEAVY CHAIN FAMILY MEMBER"/>
    <property type="match status" value="1"/>
</dbReference>
<comment type="caution">
    <text evidence="1">The sequence shown here is derived from an EMBL/GenBank/DDBJ whole genome shotgun (WGS) entry which is preliminary data.</text>
</comment>